<reference evidence="1 2" key="1">
    <citation type="submission" date="2019-05" db="EMBL/GenBank/DDBJ databases">
        <title>Another draft genome of Portunus trituberculatus and its Hox gene families provides insights of decapod evolution.</title>
        <authorList>
            <person name="Jeong J.-H."/>
            <person name="Song I."/>
            <person name="Kim S."/>
            <person name="Choi T."/>
            <person name="Kim D."/>
            <person name="Ryu S."/>
            <person name="Kim W."/>
        </authorList>
    </citation>
    <scope>NUCLEOTIDE SEQUENCE [LARGE SCALE GENOMIC DNA]</scope>
    <source>
        <tissue evidence="1">Muscle</tissue>
    </source>
</reference>
<gene>
    <name evidence="1" type="ORF">E2C01_097758</name>
</gene>
<dbReference type="EMBL" id="VSRR010130319">
    <property type="protein sequence ID" value="MPD02194.1"/>
    <property type="molecule type" value="Genomic_DNA"/>
</dbReference>
<accession>A0A5B7K6K2</accession>
<evidence type="ECO:0000313" key="2">
    <source>
        <dbReference type="Proteomes" id="UP000324222"/>
    </source>
</evidence>
<name>A0A5B7K6K2_PORTR</name>
<proteinExistence type="predicted"/>
<comment type="caution">
    <text evidence="1">The sequence shown here is derived from an EMBL/GenBank/DDBJ whole genome shotgun (WGS) entry which is preliminary data.</text>
</comment>
<evidence type="ECO:0000313" key="1">
    <source>
        <dbReference type="EMBL" id="MPD02194.1"/>
    </source>
</evidence>
<dbReference type="AlphaFoldDB" id="A0A5B7K6K2"/>
<dbReference type="Proteomes" id="UP000324222">
    <property type="component" value="Unassembled WGS sequence"/>
</dbReference>
<organism evidence="1 2">
    <name type="scientific">Portunus trituberculatus</name>
    <name type="common">Swimming crab</name>
    <name type="synonym">Neptunus trituberculatus</name>
    <dbReference type="NCBI Taxonomy" id="210409"/>
    <lineage>
        <taxon>Eukaryota</taxon>
        <taxon>Metazoa</taxon>
        <taxon>Ecdysozoa</taxon>
        <taxon>Arthropoda</taxon>
        <taxon>Crustacea</taxon>
        <taxon>Multicrustacea</taxon>
        <taxon>Malacostraca</taxon>
        <taxon>Eumalacostraca</taxon>
        <taxon>Eucarida</taxon>
        <taxon>Decapoda</taxon>
        <taxon>Pleocyemata</taxon>
        <taxon>Brachyura</taxon>
        <taxon>Eubrachyura</taxon>
        <taxon>Portunoidea</taxon>
        <taxon>Portunidae</taxon>
        <taxon>Portuninae</taxon>
        <taxon>Portunus</taxon>
    </lineage>
</organism>
<sequence>MTSSYFLFLTKGRTFMLMTKEGMFIRIFF</sequence>
<keyword evidence="2" id="KW-1185">Reference proteome</keyword>
<protein>
    <submittedName>
        <fullName evidence="1">Uncharacterized protein</fullName>
    </submittedName>
</protein>